<name>A0ABV6B3T3_9DEIO</name>
<feature type="region of interest" description="Disordered" evidence="1">
    <location>
        <begin position="1"/>
        <end position="30"/>
    </location>
</feature>
<keyword evidence="4" id="KW-1185">Reference proteome</keyword>
<organism evidence="3 4">
    <name type="scientific">Deinococcus oregonensis</name>
    <dbReference type="NCBI Taxonomy" id="1805970"/>
    <lineage>
        <taxon>Bacteria</taxon>
        <taxon>Thermotogati</taxon>
        <taxon>Deinococcota</taxon>
        <taxon>Deinococci</taxon>
        <taxon>Deinococcales</taxon>
        <taxon>Deinococcaceae</taxon>
        <taxon>Deinococcus</taxon>
    </lineage>
</organism>
<protein>
    <submittedName>
        <fullName evidence="3">DUF6745 domain-containing protein</fullName>
    </submittedName>
</protein>
<proteinExistence type="predicted"/>
<accession>A0ABV6B3T3</accession>
<comment type="caution">
    <text evidence="3">The sequence shown here is derived from an EMBL/GenBank/DDBJ whole genome shotgun (WGS) entry which is preliminary data.</text>
</comment>
<sequence>MFRVQSGGRVIARPQRTERGTEVRDAAPVPTAAAVLPPPAVQPVPVRYSSLPPVVTASAPSRTTLPQTVSPDEARELLRRGPVPAALSVTGPLNLSGAAWLRALPDWLRCTVLTVDDCPNLSALPTDLHAERLSARRTPALQEIDGRLSVRDSVNLNGSGVRVLNADLRATRLSLAGCRDLRVLGGGVSVAHLDVSGCATLTAIHPDSHLTQTLELAGSGLTALPPSIRAGLRWSGVPVDARFAFAPETLTGHEVLNTRNAQRRRVLLDRIGLDRFLQDVGGLILHRDRDAGGERQLVHVPFDNDEPLVAVLVRCPSTGGRYALRVPPQIRTCAAAVAWTAGLEPGDYQPVREA</sequence>
<evidence type="ECO:0000313" key="4">
    <source>
        <dbReference type="Proteomes" id="UP001589733"/>
    </source>
</evidence>
<dbReference type="EMBL" id="JBHLYR010000060">
    <property type="protein sequence ID" value="MFB9994419.1"/>
    <property type="molecule type" value="Genomic_DNA"/>
</dbReference>
<reference evidence="3 4" key="1">
    <citation type="submission" date="2024-09" db="EMBL/GenBank/DDBJ databases">
        <authorList>
            <person name="Sun Q."/>
            <person name="Mori K."/>
        </authorList>
    </citation>
    <scope>NUCLEOTIDE SEQUENCE [LARGE SCALE GENOMIC DNA]</scope>
    <source>
        <strain evidence="3 4">JCM 13503</strain>
    </source>
</reference>
<feature type="compositionally biased region" description="Basic and acidic residues" evidence="1">
    <location>
        <begin position="15"/>
        <end position="25"/>
    </location>
</feature>
<dbReference type="Pfam" id="PF20530">
    <property type="entry name" value="DUF6745"/>
    <property type="match status" value="1"/>
</dbReference>
<dbReference type="RefSeq" id="WP_380015139.1">
    <property type="nucleotide sequence ID" value="NZ_JBHLYR010000060.1"/>
</dbReference>
<gene>
    <name evidence="3" type="ORF">ACFFLM_20890</name>
</gene>
<evidence type="ECO:0000256" key="1">
    <source>
        <dbReference type="SAM" id="MobiDB-lite"/>
    </source>
</evidence>
<evidence type="ECO:0000313" key="3">
    <source>
        <dbReference type="EMBL" id="MFB9994419.1"/>
    </source>
</evidence>
<evidence type="ECO:0000259" key="2">
    <source>
        <dbReference type="Pfam" id="PF20530"/>
    </source>
</evidence>
<dbReference type="Proteomes" id="UP001589733">
    <property type="component" value="Unassembled WGS sequence"/>
</dbReference>
<feature type="domain" description="DUF6745" evidence="2">
    <location>
        <begin position="231"/>
        <end position="353"/>
    </location>
</feature>
<dbReference type="InterPro" id="IPR046633">
    <property type="entry name" value="DUF6745"/>
</dbReference>